<protein>
    <submittedName>
        <fullName evidence="2">Carbohydrate ABC transporter permease</fullName>
    </submittedName>
</protein>
<sequence length="53" mass="5778">MSVPAVILKRRIKGVALSVIGLITAIIFLFPYVTMFSTALKPKGDITDIPPTY</sequence>
<organism evidence="2 3">
    <name type="scientific">Candidatus Fonsibacter lacus</name>
    <dbReference type="NCBI Taxonomy" id="2576439"/>
    <lineage>
        <taxon>Bacteria</taxon>
        <taxon>Pseudomonadati</taxon>
        <taxon>Pseudomonadota</taxon>
        <taxon>Alphaproteobacteria</taxon>
        <taxon>Candidatus Pelagibacterales</taxon>
        <taxon>Candidatus Pelagibacterales incertae sedis</taxon>
        <taxon>Candidatus Fonsibacter</taxon>
    </lineage>
</organism>
<dbReference type="EMBL" id="RFXN01000227">
    <property type="protein sequence ID" value="NBR94615.1"/>
    <property type="molecule type" value="Genomic_DNA"/>
</dbReference>
<keyword evidence="1" id="KW-0812">Transmembrane</keyword>
<evidence type="ECO:0000313" key="3">
    <source>
        <dbReference type="Proteomes" id="UP000740727"/>
    </source>
</evidence>
<feature type="transmembrane region" description="Helical" evidence="1">
    <location>
        <begin position="12"/>
        <end position="33"/>
    </location>
</feature>
<gene>
    <name evidence="2" type="ORF">EBT44_07395</name>
</gene>
<keyword evidence="1" id="KW-1133">Transmembrane helix</keyword>
<evidence type="ECO:0000256" key="1">
    <source>
        <dbReference type="SAM" id="Phobius"/>
    </source>
</evidence>
<dbReference type="Proteomes" id="UP000740727">
    <property type="component" value="Unassembled WGS sequence"/>
</dbReference>
<keyword evidence="1" id="KW-0472">Membrane</keyword>
<accession>A0A965LLQ0</accession>
<comment type="caution">
    <text evidence="2">The sequence shown here is derived from an EMBL/GenBank/DDBJ whole genome shotgun (WGS) entry which is preliminary data.</text>
</comment>
<proteinExistence type="predicted"/>
<name>A0A965LLQ0_9PROT</name>
<feature type="non-terminal residue" evidence="2">
    <location>
        <position position="53"/>
    </location>
</feature>
<dbReference type="AlphaFoldDB" id="A0A965LLQ0"/>
<reference evidence="2" key="1">
    <citation type="submission" date="2018-10" db="EMBL/GenBank/DDBJ databases">
        <title>Iterative Subtractive Binning of Freshwater Chronoseries Metagenomes Recovers Nearly Complete Genomes from over Four Hundred Novel Species.</title>
        <authorList>
            <person name="Rodriguez-R L.M."/>
            <person name="Tsementzi D."/>
            <person name="Luo C."/>
            <person name="Konstantinidis K.T."/>
        </authorList>
    </citation>
    <scope>NUCLEOTIDE SEQUENCE</scope>
    <source>
        <strain evidence="2">WB5_2A_028</strain>
    </source>
</reference>
<evidence type="ECO:0000313" key="2">
    <source>
        <dbReference type="EMBL" id="NBR94615.1"/>
    </source>
</evidence>